<dbReference type="EMBL" id="BPVZ01000344">
    <property type="protein sequence ID" value="GKV50164.1"/>
    <property type="molecule type" value="Genomic_DNA"/>
</dbReference>
<feature type="region of interest" description="Disordered" evidence="1">
    <location>
        <begin position="427"/>
        <end position="477"/>
    </location>
</feature>
<feature type="compositionally biased region" description="Low complexity" evidence="1">
    <location>
        <begin position="23"/>
        <end position="34"/>
    </location>
</feature>
<evidence type="ECO:0000313" key="4">
    <source>
        <dbReference type="EMBL" id="GKV50164.1"/>
    </source>
</evidence>
<feature type="compositionally biased region" description="Low complexity" evidence="1">
    <location>
        <begin position="451"/>
        <end position="464"/>
    </location>
</feature>
<organism evidence="4 5">
    <name type="scientific">Rubroshorea leprosula</name>
    <dbReference type="NCBI Taxonomy" id="152421"/>
    <lineage>
        <taxon>Eukaryota</taxon>
        <taxon>Viridiplantae</taxon>
        <taxon>Streptophyta</taxon>
        <taxon>Embryophyta</taxon>
        <taxon>Tracheophyta</taxon>
        <taxon>Spermatophyta</taxon>
        <taxon>Magnoliopsida</taxon>
        <taxon>eudicotyledons</taxon>
        <taxon>Gunneridae</taxon>
        <taxon>Pentapetalae</taxon>
        <taxon>rosids</taxon>
        <taxon>malvids</taxon>
        <taxon>Malvales</taxon>
        <taxon>Dipterocarpaceae</taxon>
        <taxon>Rubroshorea</taxon>
    </lineage>
</organism>
<evidence type="ECO:0000259" key="2">
    <source>
        <dbReference type="Pfam" id="PF07727"/>
    </source>
</evidence>
<dbReference type="PANTHER" id="PTHR35317:SF28">
    <property type="entry name" value="ZINC FINGER, CCHC-TYPE, RIBONUCLEASE H-LIKE DOMAIN, GAG-PRE-INTEGRASE DOMAIN PROTEIN-RELATED"/>
    <property type="match status" value="1"/>
</dbReference>
<dbReference type="InterPro" id="IPR013103">
    <property type="entry name" value="RVT_2"/>
</dbReference>
<evidence type="ECO:0000259" key="3">
    <source>
        <dbReference type="Pfam" id="PF22936"/>
    </source>
</evidence>
<sequence>MIMLDKVELEKVPDSIGMTAQALNSGGLNSNSSSRATRSEENELMGMGEVATMKWRRKGAFGIVVKCCGRSYGCGCGELCYVVAMAEKSRLLKAAAGSGEMEVQRAGSESCSQLYGRNTKAGSRLCSRLRRKTECARNPQSRLQKWAFNDPQRLEMAIFEQGAINIVVSDLGGVLIPSRVICREDLWGLTAILNAHDMWEMFENGYDASQDISALTQAQKDQFNSIKKKDQKAVSLIHHALDEVTFEKVSNATTAKQLWEMLQVTYKGKDKAKKVHLQSLRGEFEAIQMKEIEKVSNYISRVMGIANQMRRLDEEVTDLRIIEKILRSVTEKFDYVVTAVEESKRLGDMTIEEACEEKLNMRKKELVDSPLREAMAEEDEGISKEKEMKNEEKHSWYLDTRASNHMCGNKELFVKLDEKVGSNITFGDSSKMPIREEDEEEREEIITPLASLSRGEISSSKGSSNTEPIDFNEDAKDEKWRKAMDTEMNGEENKVLKLKKALYGLKQAPRARNCRIDKYFQGNGFVKCPYEYTLYMRLILGHLQSFPYFLKWSIVITMREASNPKEYLAKASNLEADLAESSDPEADMTKARDMALQGGGGESRSVGGGFEGTQAAEVVQCVLQVPIEALFVEPDPKADGRDRQPFQCHNQTQRIFLLKSALSPPELPKPKSRYISFQFDNNYLNLRRNSYRPQNLGVTREEVSMVNSKGWAG</sequence>
<dbReference type="Pfam" id="PF22936">
    <property type="entry name" value="Pol_BBD"/>
    <property type="match status" value="1"/>
</dbReference>
<dbReference type="PANTHER" id="PTHR35317">
    <property type="entry name" value="OS04G0629600 PROTEIN"/>
    <property type="match status" value="1"/>
</dbReference>
<feature type="region of interest" description="Disordered" evidence="1">
    <location>
        <begin position="23"/>
        <end position="43"/>
    </location>
</feature>
<proteinExistence type="predicted"/>
<evidence type="ECO:0000313" key="5">
    <source>
        <dbReference type="Proteomes" id="UP001054252"/>
    </source>
</evidence>
<reference evidence="4 5" key="1">
    <citation type="journal article" date="2021" name="Commun. Biol.">
        <title>The genome of Shorea leprosula (Dipterocarpaceae) highlights the ecological relevance of drought in aseasonal tropical rainforests.</title>
        <authorList>
            <person name="Ng K.K.S."/>
            <person name="Kobayashi M.J."/>
            <person name="Fawcett J.A."/>
            <person name="Hatakeyama M."/>
            <person name="Paape T."/>
            <person name="Ng C.H."/>
            <person name="Ang C.C."/>
            <person name="Tnah L.H."/>
            <person name="Lee C.T."/>
            <person name="Nishiyama T."/>
            <person name="Sese J."/>
            <person name="O'Brien M.J."/>
            <person name="Copetti D."/>
            <person name="Mohd Noor M.I."/>
            <person name="Ong R.C."/>
            <person name="Putra M."/>
            <person name="Sireger I.Z."/>
            <person name="Indrioko S."/>
            <person name="Kosugi Y."/>
            <person name="Izuno A."/>
            <person name="Isagi Y."/>
            <person name="Lee S.L."/>
            <person name="Shimizu K.K."/>
        </authorList>
    </citation>
    <scope>NUCLEOTIDE SEQUENCE [LARGE SCALE GENOMIC DNA]</scope>
    <source>
        <strain evidence="4">214</strain>
    </source>
</reference>
<feature type="domain" description="Retrovirus-related Pol polyprotein from transposon TNT 1-94-like beta-barrel" evidence="3">
    <location>
        <begin position="396"/>
        <end position="435"/>
    </location>
</feature>
<protein>
    <submittedName>
        <fullName evidence="4">Uncharacterized protein</fullName>
    </submittedName>
</protein>
<feature type="domain" description="Reverse transcriptase Ty1/copia-type" evidence="2">
    <location>
        <begin position="486"/>
        <end position="538"/>
    </location>
</feature>
<dbReference type="Pfam" id="PF07727">
    <property type="entry name" value="RVT_2"/>
    <property type="match status" value="1"/>
</dbReference>
<name>A0AAV5MKX4_9ROSI</name>
<gene>
    <name evidence="4" type="ORF">SLEP1_g56877</name>
</gene>
<dbReference type="InterPro" id="IPR054722">
    <property type="entry name" value="PolX-like_BBD"/>
</dbReference>
<comment type="caution">
    <text evidence="4">The sequence shown here is derived from an EMBL/GenBank/DDBJ whole genome shotgun (WGS) entry which is preliminary data.</text>
</comment>
<dbReference type="AlphaFoldDB" id="A0AAV5MKX4"/>
<accession>A0AAV5MKX4</accession>
<dbReference type="Pfam" id="PF14223">
    <property type="entry name" value="Retrotran_gag_2"/>
    <property type="match status" value="1"/>
</dbReference>
<keyword evidence="5" id="KW-1185">Reference proteome</keyword>
<evidence type="ECO:0000256" key="1">
    <source>
        <dbReference type="SAM" id="MobiDB-lite"/>
    </source>
</evidence>
<dbReference type="Proteomes" id="UP001054252">
    <property type="component" value="Unassembled WGS sequence"/>
</dbReference>